<keyword evidence="7" id="KW-0460">Magnesium</keyword>
<comment type="similarity">
    <text evidence="2">Belongs to the Nudix hydrolase family. NudF subfamily.</text>
</comment>
<evidence type="ECO:0000256" key="9">
    <source>
        <dbReference type="ARBA" id="ARBA00030162"/>
    </source>
</evidence>
<evidence type="ECO:0000256" key="2">
    <source>
        <dbReference type="ARBA" id="ARBA00007482"/>
    </source>
</evidence>
<keyword evidence="6 14" id="KW-0378">Hydrolase</keyword>
<dbReference type="RefSeq" id="WP_342675504.1">
    <property type="nucleotide sequence ID" value="NZ_JBCGCU010000001.1"/>
</dbReference>
<evidence type="ECO:0000256" key="7">
    <source>
        <dbReference type="ARBA" id="ARBA00022842"/>
    </source>
</evidence>
<evidence type="ECO:0000313" key="15">
    <source>
        <dbReference type="Proteomes" id="UP001447008"/>
    </source>
</evidence>
<dbReference type="GO" id="GO:0047631">
    <property type="term" value="F:ADP-ribose diphosphatase activity"/>
    <property type="evidence" value="ECO:0007669"/>
    <property type="project" value="UniProtKB-EC"/>
</dbReference>
<dbReference type="PANTHER" id="PTHR11839:SF5">
    <property type="entry name" value="ADP-RIBOSE PYROPHOSPHATASE"/>
    <property type="match status" value="1"/>
</dbReference>
<dbReference type="PANTHER" id="PTHR11839">
    <property type="entry name" value="UDP/ADP-SUGAR PYROPHOSPHATASE"/>
    <property type="match status" value="1"/>
</dbReference>
<evidence type="ECO:0000256" key="4">
    <source>
        <dbReference type="ARBA" id="ARBA00013297"/>
    </source>
</evidence>
<dbReference type="NCBIfam" id="NF008003">
    <property type="entry name" value="PRK10729.1"/>
    <property type="match status" value="1"/>
</dbReference>
<accession>A0ABU9MSM2</accession>
<dbReference type="InterPro" id="IPR000086">
    <property type="entry name" value="NUDIX_hydrolase_dom"/>
</dbReference>
<gene>
    <name evidence="14" type="primary">nudF</name>
    <name evidence="14" type="ORF">WCN91_00655</name>
</gene>
<dbReference type="InterPro" id="IPR004385">
    <property type="entry name" value="NDP_pyrophosphatase"/>
</dbReference>
<evidence type="ECO:0000256" key="11">
    <source>
        <dbReference type="ARBA" id="ARBA00033056"/>
    </source>
</evidence>
<dbReference type="NCBIfam" id="TIGR00052">
    <property type="entry name" value="nudix-type nucleoside diphosphatase, YffH/AdpP family"/>
    <property type="match status" value="1"/>
</dbReference>
<comment type="cofactor">
    <cofactor evidence="1">
        <name>Mg(2+)</name>
        <dbReference type="ChEBI" id="CHEBI:18420"/>
    </cofactor>
</comment>
<organism evidence="14 15">
    <name type="scientific">Pseudoalteromonas qingdaonensis</name>
    <dbReference type="NCBI Taxonomy" id="3131913"/>
    <lineage>
        <taxon>Bacteria</taxon>
        <taxon>Pseudomonadati</taxon>
        <taxon>Pseudomonadota</taxon>
        <taxon>Gammaproteobacteria</taxon>
        <taxon>Alteromonadales</taxon>
        <taxon>Pseudoalteromonadaceae</taxon>
        <taxon>Pseudoalteromonas</taxon>
    </lineage>
</organism>
<evidence type="ECO:0000259" key="13">
    <source>
        <dbReference type="PROSITE" id="PS51462"/>
    </source>
</evidence>
<dbReference type="CDD" id="cd24155">
    <property type="entry name" value="NUDIX_ADPRase"/>
    <property type="match status" value="1"/>
</dbReference>
<comment type="caution">
    <text evidence="14">The sequence shown here is derived from an EMBL/GenBank/DDBJ whole genome shotgun (WGS) entry which is preliminary data.</text>
</comment>
<dbReference type="EC" id="3.6.1.13" evidence="3"/>
<evidence type="ECO:0000256" key="8">
    <source>
        <dbReference type="ARBA" id="ARBA00025164"/>
    </source>
</evidence>
<reference evidence="14 15" key="1">
    <citation type="submission" date="2024-03" db="EMBL/GenBank/DDBJ databases">
        <title>Pseudoalteromonas qingdaonensis sp. nov., isolated from the intestines of marine benthic organisms.</title>
        <authorList>
            <person name="Lin X."/>
            <person name="Fang S."/>
            <person name="Hu X."/>
        </authorList>
    </citation>
    <scope>NUCLEOTIDE SEQUENCE [LARGE SCALE GENOMIC DNA]</scope>
    <source>
        <strain evidence="14 15">YIC-827</strain>
    </source>
</reference>
<evidence type="ECO:0000256" key="12">
    <source>
        <dbReference type="ARBA" id="ARBA00049546"/>
    </source>
</evidence>
<protein>
    <recommendedName>
        <fullName evidence="4">ADP-ribose pyrophosphatase</fullName>
        <ecNumber evidence="3">3.6.1.13</ecNumber>
    </recommendedName>
    <alternativeName>
        <fullName evidence="9">ADP-ribose diphosphatase</fullName>
    </alternativeName>
    <alternativeName>
        <fullName evidence="11">ADP-ribose phosphohydrolase</fullName>
    </alternativeName>
    <alternativeName>
        <fullName evidence="10">Adenosine diphosphoribose pyrophosphatase</fullName>
    </alternativeName>
</protein>
<evidence type="ECO:0000313" key="14">
    <source>
        <dbReference type="EMBL" id="MEM0513958.1"/>
    </source>
</evidence>
<dbReference type="Proteomes" id="UP001447008">
    <property type="component" value="Unassembled WGS sequence"/>
</dbReference>
<dbReference type="InterPro" id="IPR015797">
    <property type="entry name" value="NUDIX_hydrolase-like_dom_sf"/>
</dbReference>
<dbReference type="PROSITE" id="PS51462">
    <property type="entry name" value="NUDIX"/>
    <property type="match status" value="1"/>
</dbReference>
<comment type="catalytic activity">
    <reaction evidence="12">
        <text>ADP-D-ribose + H2O = D-ribose 5-phosphate + AMP + 2 H(+)</text>
        <dbReference type="Rhea" id="RHEA:10412"/>
        <dbReference type="ChEBI" id="CHEBI:15377"/>
        <dbReference type="ChEBI" id="CHEBI:15378"/>
        <dbReference type="ChEBI" id="CHEBI:57967"/>
        <dbReference type="ChEBI" id="CHEBI:78346"/>
        <dbReference type="ChEBI" id="CHEBI:456215"/>
        <dbReference type="EC" id="3.6.1.13"/>
    </reaction>
</comment>
<proteinExistence type="inferred from homology"/>
<evidence type="ECO:0000256" key="3">
    <source>
        <dbReference type="ARBA" id="ARBA00012453"/>
    </source>
</evidence>
<evidence type="ECO:0000256" key="10">
    <source>
        <dbReference type="ARBA" id="ARBA00030308"/>
    </source>
</evidence>
<keyword evidence="5" id="KW-0479">Metal-binding</keyword>
<name>A0ABU9MSM2_9GAMM</name>
<feature type="domain" description="Nudix hydrolase" evidence="13">
    <location>
        <begin position="51"/>
        <end position="189"/>
    </location>
</feature>
<evidence type="ECO:0000256" key="6">
    <source>
        <dbReference type="ARBA" id="ARBA00022801"/>
    </source>
</evidence>
<comment type="function">
    <text evidence="8">Acts on ADP-mannose and ADP-glucose as well as ADP-ribose. Prevents glycogen biosynthesis. The reaction catalyzed by this enzyme is a limiting step of the gluconeogenic process.</text>
</comment>
<dbReference type="Gene3D" id="3.90.79.10">
    <property type="entry name" value="Nucleoside Triphosphate Pyrophosphohydrolase"/>
    <property type="match status" value="1"/>
</dbReference>
<sequence>MNKISSFKNQDVQIESTERVFNGFFKVDKYRFNHALFAGGRSGTIEREIFERGHAVAVLPYDPRSRQVLLVEQIRIAAMDSKDSPWLLECIAGMADGSEDYQAVVRKEAQEEAGLNLGELEFMLSYLSSPGGTSERLYLYLAPTDLSEAGGIFGLDHEGEDIKVHVLDLDDALARLNSGEIDNAATVISLQWLALNEQRILEQWNKP</sequence>
<dbReference type="SUPFAM" id="SSF55811">
    <property type="entry name" value="Nudix"/>
    <property type="match status" value="1"/>
</dbReference>
<dbReference type="Pfam" id="PF00293">
    <property type="entry name" value="NUDIX"/>
    <property type="match status" value="1"/>
</dbReference>
<evidence type="ECO:0000256" key="5">
    <source>
        <dbReference type="ARBA" id="ARBA00022723"/>
    </source>
</evidence>
<evidence type="ECO:0000256" key="1">
    <source>
        <dbReference type="ARBA" id="ARBA00001946"/>
    </source>
</evidence>
<keyword evidence="15" id="KW-1185">Reference proteome</keyword>
<dbReference type="EMBL" id="JBCGCU010000001">
    <property type="protein sequence ID" value="MEM0513958.1"/>
    <property type="molecule type" value="Genomic_DNA"/>
</dbReference>